<feature type="transmembrane region" description="Helical" evidence="8">
    <location>
        <begin position="170"/>
        <end position="191"/>
    </location>
</feature>
<sequence>MYEKLLLLIYKMERNPVFSSIKKGFLLITPAVLAGSVALLINSFPIPALQSWLHSFAGGVLSQLLDLIFDATIGFLSVYLVLAISYYYCAEVAPSPSGIQVPAMVTALACFVATFGDTLDIDCFGTIGVFTAMLCAVLATRLFLFLTGVRRGKPMPAGRSTAAYFTSVRAILPTFVCVLVFGCGHLLLYWLGGVGNLNQLISQALVSLFGGTHTNLGAGLSFTAVQNGLWVLGVHGGNALDQVAKTLLVQGDGAIITKSFLDTFASIGGSGSALCLVLALLLGSRQQRHRDLVRSSLGLSLFNINEILVFGLPVVLNPILALPFVLTPLVSTLMAYGAVALGLVPMAVSEVGWTTPVFFSGYLATGSWTGAVLQLAILVVGTLLYLPFVHLAVQLQRHRAGFMAKDLTERFRRDEQRHLRPDYLERADETGAAAKAMAAQLQLDVQNGQVPVFYQPQLDAKERVVGAEALLRWQYAGQLIYPPLAIALAQQVGCFDALTRLILHRVCRDIGELRAQMGPAFTISVNITAAQLDDTSFTGQIISGAASYGVNHQLVLEVTEESALGDFAQIAPNIELLRQNGIRMAIDDFGMGQTSLEYLRENLFAYVKLDGSLVQQVLHNPRCRDIVGSIVDLGRALDFGVTAEMVETEETRRVLLELGCQYYQGYLYSPALPYSDFVDYCREQAGRVAVSPRQ</sequence>
<evidence type="ECO:0000256" key="6">
    <source>
        <dbReference type="ARBA" id="ARBA00022989"/>
    </source>
</evidence>
<feature type="transmembrane region" description="Helical" evidence="8">
    <location>
        <begin position="67"/>
        <end position="89"/>
    </location>
</feature>
<dbReference type="PANTHER" id="PTHR33989:SF4">
    <property type="entry name" value="PTS SYSTEM N,N'-DIACETYLCHITOBIOSE-SPECIFIC EIIC COMPONENT"/>
    <property type="match status" value="1"/>
</dbReference>
<dbReference type="PROSITE" id="PS51105">
    <property type="entry name" value="PTS_EIIC_TYPE_3"/>
    <property type="match status" value="1"/>
</dbReference>
<evidence type="ECO:0000256" key="3">
    <source>
        <dbReference type="ARBA" id="ARBA00022475"/>
    </source>
</evidence>
<dbReference type="GO" id="GO:0005886">
    <property type="term" value="C:plasma membrane"/>
    <property type="evidence" value="ECO:0007669"/>
    <property type="project" value="UniProtKB-SubCell"/>
</dbReference>
<feature type="transmembrane region" description="Helical" evidence="8">
    <location>
        <begin position="24"/>
        <end position="47"/>
    </location>
</feature>
<evidence type="ECO:0000256" key="5">
    <source>
        <dbReference type="ARBA" id="ARBA00022692"/>
    </source>
</evidence>
<feature type="domain" description="EAL" evidence="9">
    <location>
        <begin position="434"/>
        <end position="685"/>
    </location>
</feature>
<keyword evidence="3" id="KW-1003">Cell membrane</keyword>
<dbReference type="AlphaFoldDB" id="A0A1C6IXE8"/>
<evidence type="ECO:0000256" key="7">
    <source>
        <dbReference type="ARBA" id="ARBA00023136"/>
    </source>
</evidence>
<keyword evidence="7 8" id="KW-0472">Membrane</keyword>
<dbReference type="CDD" id="cd01948">
    <property type="entry name" value="EAL"/>
    <property type="match status" value="1"/>
</dbReference>
<dbReference type="GO" id="GO:0008982">
    <property type="term" value="F:protein-N(PI)-phosphohistidine-sugar phosphotransferase activity"/>
    <property type="evidence" value="ECO:0007669"/>
    <property type="project" value="InterPro"/>
</dbReference>
<dbReference type="InterPro" id="IPR001633">
    <property type="entry name" value="EAL_dom"/>
</dbReference>
<feature type="transmembrane region" description="Helical" evidence="8">
    <location>
        <begin position="127"/>
        <end position="149"/>
    </location>
</feature>
<evidence type="ECO:0000313" key="11">
    <source>
        <dbReference type="EMBL" id="SCJ74449.1"/>
    </source>
</evidence>
<dbReference type="InterPro" id="IPR035919">
    <property type="entry name" value="EAL_sf"/>
</dbReference>
<reference evidence="11" key="1">
    <citation type="submission" date="2015-09" db="EMBL/GenBank/DDBJ databases">
        <authorList>
            <consortium name="Pathogen Informatics"/>
        </authorList>
    </citation>
    <scope>NUCLEOTIDE SEQUENCE</scope>
    <source>
        <strain evidence="11">2789STDY5834896</strain>
    </source>
</reference>
<proteinExistence type="predicted"/>
<dbReference type="Pfam" id="PF00563">
    <property type="entry name" value="EAL"/>
    <property type="match status" value="1"/>
</dbReference>
<dbReference type="InterPro" id="IPR004501">
    <property type="entry name" value="PTS_EIIC_3"/>
</dbReference>
<evidence type="ECO:0000259" key="10">
    <source>
        <dbReference type="PROSITE" id="PS51105"/>
    </source>
</evidence>
<protein>
    <submittedName>
        <fullName evidence="11">PTS system oligo-beta-mannoside-specific EIIC component</fullName>
    </submittedName>
</protein>
<evidence type="ECO:0000256" key="2">
    <source>
        <dbReference type="ARBA" id="ARBA00022448"/>
    </source>
</evidence>
<organism evidence="11">
    <name type="scientific">uncultured Anaerotruncus sp</name>
    <dbReference type="NCBI Taxonomy" id="905011"/>
    <lineage>
        <taxon>Bacteria</taxon>
        <taxon>Bacillati</taxon>
        <taxon>Bacillota</taxon>
        <taxon>Clostridia</taxon>
        <taxon>Eubacteriales</taxon>
        <taxon>Oscillospiraceae</taxon>
        <taxon>Anaerotruncus</taxon>
        <taxon>environmental samples</taxon>
    </lineage>
</organism>
<keyword evidence="5 8" id="KW-0812">Transmembrane</keyword>
<evidence type="ECO:0000256" key="8">
    <source>
        <dbReference type="SAM" id="Phobius"/>
    </source>
</evidence>
<feature type="transmembrane region" description="Helical" evidence="8">
    <location>
        <begin position="296"/>
        <end position="316"/>
    </location>
</feature>
<accession>A0A1C6IXE8</accession>
<evidence type="ECO:0000256" key="4">
    <source>
        <dbReference type="ARBA" id="ARBA00022597"/>
    </source>
</evidence>
<feature type="domain" description="PTS EIIC type-3" evidence="10">
    <location>
        <begin position="1"/>
        <end position="388"/>
    </location>
</feature>
<feature type="transmembrane region" description="Helical" evidence="8">
    <location>
        <begin position="351"/>
        <end position="369"/>
    </location>
</feature>
<dbReference type="EMBL" id="FMHG01000001">
    <property type="protein sequence ID" value="SCJ74449.1"/>
    <property type="molecule type" value="Genomic_DNA"/>
</dbReference>
<dbReference type="Pfam" id="PF02378">
    <property type="entry name" value="PTS_EIIC"/>
    <property type="match status" value="1"/>
</dbReference>
<dbReference type="InterPro" id="IPR051088">
    <property type="entry name" value="PTS_Sugar-EIIC/EIIB"/>
</dbReference>
<feature type="transmembrane region" description="Helical" evidence="8">
    <location>
        <begin position="101"/>
        <end position="121"/>
    </location>
</feature>
<dbReference type="PROSITE" id="PS50883">
    <property type="entry name" value="EAL"/>
    <property type="match status" value="1"/>
</dbReference>
<keyword evidence="6 8" id="KW-1133">Transmembrane helix</keyword>
<dbReference type="SUPFAM" id="SSF141868">
    <property type="entry name" value="EAL domain-like"/>
    <property type="match status" value="1"/>
</dbReference>
<dbReference type="GO" id="GO:0009401">
    <property type="term" value="P:phosphoenolpyruvate-dependent sugar phosphotransferase system"/>
    <property type="evidence" value="ECO:0007669"/>
    <property type="project" value="InterPro"/>
</dbReference>
<dbReference type="SMART" id="SM00052">
    <property type="entry name" value="EAL"/>
    <property type="match status" value="1"/>
</dbReference>
<keyword evidence="2" id="KW-0813">Transport</keyword>
<feature type="transmembrane region" description="Helical" evidence="8">
    <location>
        <begin position="264"/>
        <end position="284"/>
    </location>
</feature>
<dbReference type="InterPro" id="IPR003352">
    <property type="entry name" value="PTS_EIIC"/>
</dbReference>
<evidence type="ECO:0000256" key="1">
    <source>
        <dbReference type="ARBA" id="ARBA00004651"/>
    </source>
</evidence>
<name>A0A1C6IXE8_9FIRM</name>
<gene>
    <name evidence="11" type="primary">gmuC</name>
    <name evidence="11" type="ORF">SAMEA3545359_01752</name>
</gene>
<dbReference type="PANTHER" id="PTHR33989">
    <property type="match status" value="1"/>
</dbReference>
<feature type="transmembrane region" description="Helical" evidence="8">
    <location>
        <begin position="375"/>
        <end position="393"/>
    </location>
</feature>
<evidence type="ECO:0000259" key="9">
    <source>
        <dbReference type="PROSITE" id="PS50883"/>
    </source>
</evidence>
<dbReference type="Gene3D" id="3.20.20.450">
    <property type="entry name" value="EAL domain"/>
    <property type="match status" value="1"/>
</dbReference>
<comment type="subcellular location">
    <subcellularLocation>
        <location evidence="1">Cell membrane</location>
        <topology evidence="1">Multi-pass membrane protein</topology>
    </subcellularLocation>
</comment>
<keyword evidence="4" id="KW-0762">Sugar transport</keyword>